<proteinExistence type="predicted"/>
<keyword evidence="1" id="KW-0472">Membrane</keyword>
<name>A0ABP7ESP1_9STAP</name>
<evidence type="ECO:0000313" key="2">
    <source>
        <dbReference type="EMBL" id="GAA3722477.1"/>
    </source>
</evidence>
<gene>
    <name evidence="2" type="ORF">GCM10022378_10680</name>
</gene>
<keyword evidence="1" id="KW-1133">Transmembrane helix</keyword>
<reference evidence="3" key="1">
    <citation type="journal article" date="2019" name="Int. J. Syst. Evol. Microbiol.">
        <title>The Global Catalogue of Microorganisms (GCM) 10K type strain sequencing project: providing services to taxonomists for standard genome sequencing and annotation.</title>
        <authorList>
            <consortium name="The Broad Institute Genomics Platform"/>
            <consortium name="The Broad Institute Genome Sequencing Center for Infectious Disease"/>
            <person name="Wu L."/>
            <person name="Ma J."/>
        </authorList>
    </citation>
    <scope>NUCLEOTIDE SEQUENCE [LARGE SCALE GENOMIC DNA]</scope>
    <source>
        <strain evidence="3">JCM 16981</strain>
    </source>
</reference>
<evidence type="ECO:0008006" key="4">
    <source>
        <dbReference type="Google" id="ProtNLM"/>
    </source>
</evidence>
<accession>A0ABP7ESP1</accession>
<feature type="transmembrane region" description="Helical" evidence="1">
    <location>
        <begin position="143"/>
        <end position="163"/>
    </location>
</feature>
<protein>
    <recommendedName>
        <fullName evidence="4">ABC transporter permease</fullName>
    </recommendedName>
</protein>
<feature type="transmembrane region" description="Helical" evidence="1">
    <location>
        <begin position="183"/>
        <end position="206"/>
    </location>
</feature>
<evidence type="ECO:0000313" key="3">
    <source>
        <dbReference type="Proteomes" id="UP001500920"/>
    </source>
</evidence>
<dbReference type="Proteomes" id="UP001500920">
    <property type="component" value="Unassembled WGS sequence"/>
</dbReference>
<comment type="caution">
    <text evidence="2">The sequence shown here is derived from an EMBL/GenBank/DDBJ whole genome shotgun (WGS) entry which is preliminary data.</text>
</comment>
<dbReference type="EMBL" id="BAABCK010000020">
    <property type="protein sequence ID" value="GAA3722477.1"/>
    <property type="molecule type" value="Genomic_DNA"/>
</dbReference>
<evidence type="ECO:0000256" key="1">
    <source>
        <dbReference type="SAM" id="Phobius"/>
    </source>
</evidence>
<sequence>MNKQLYLNMFLSKWIWYFGMSVIFINLFTTIFISDYKEVLMPFIDLLNIIAVLYTTSSYLSIHHMMKQDGNHHFYFSLPNTKRNIITGDYLYYILMMALTTAIFGSYMTLTQTTYYAYGFVMLMGISLIMMSFYYLGFAKYWLRYLFTGYFIYGVPMVLTWLFHFMPLVNISQMDKNMPGMNFYLYHLPVYTIVFAIMLLILSYVINLQNIRKYDMA</sequence>
<keyword evidence="3" id="KW-1185">Reference proteome</keyword>
<feature type="transmembrane region" description="Helical" evidence="1">
    <location>
        <begin position="39"/>
        <end position="62"/>
    </location>
</feature>
<organism evidence="2 3">
    <name type="scientific">Salinicoccus jeotgali</name>
    <dbReference type="NCBI Taxonomy" id="381634"/>
    <lineage>
        <taxon>Bacteria</taxon>
        <taxon>Bacillati</taxon>
        <taxon>Bacillota</taxon>
        <taxon>Bacilli</taxon>
        <taxon>Bacillales</taxon>
        <taxon>Staphylococcaceae</taxon>
        <taxon>Salinicoccus</taxon>
    </lineage>
</organism>
<feature type="transmembrane region" description="Helical" evidence="1">
    <location>
        <begin position="115"/>
        <end position="136"/>
    </location>
</feature>
<dbReference type="RefSeq" id="WP_344702156.1">
    <property type="nucleotide sequence ID" value="NZ_BAABCK010000020.1"/>
</dbReference>
<feature type="transmembrane region" description="Helical" evidence="1">
    <location>
        <begin position="14"/>
        <end position="33"/>
    </location>
</feature>
<feature type="transmembrane region" description="Helical" evidence="1">
    <location>
        <begin position="90"/>
        <end position="109"/>
    </location>
</feature>
<keyword evidence="1" id="KW-0812">Transmembrane</keyword>